<dbReference type="InterPro" id="IPR008271">
    <property type="entry name" value="Ser/Thr_kinase_AS"/>
</dbReference>
<evidence type="ECO:0000256" key="5">
    <source>
        <dbReference type="SAM" id="MobiDB-lite"/>
    </source>
</evidence>
<dbReference type="PROSITE" id="PS00108">
    <property type="entry name" value="PROTEIN_KINASE_ST"/>
    <property type="match status" value="1"/>
</dbReference>
<evidence type="ECO:0000259" key="6">
    <source>
        <dbReference type="PROSITE" id="PS50011"/>
    </source>
</evidence>
<dbReference type="Gene3D" id="1.10.510.10">
    <property type="entry name" value="Transferase(Phosphotransferase) domain 1"/>
    <property type="match status" value="1"/>
</dbReference>
<proteinExistence type="predicted"/>
<keyword evidence="2" id="KW-0547">Nucleotide-binding</keyword>
<keyword evidence="3" id="KW-0418">Kinase</keyword>
<sequence length="290" mass="31251">MFPAAQILHVALSVARALQYLHTEQRLLHGDVKSPNVVVRGDFQDVKICDVGVSLPLDHNMQGGDSAGDSQNSRQIPKIPGKFPTVSDPDLCYVGTEPWSPPEALEPGGIISDRSDIFPFGLTLWEMLALSVPHLPGAAEDSDSEDPGSEDSFDEDSYLAALGSRPPLPPEALDPSQDSVRELIPRASGTRDGTGDPNDNDPNDPNCNPNDPDPNDPNPDDPNDPDPNDPNPNDPDPNDPNPDDPDPDDPDPNDPDPDPNNPNPDDPNDQIPMIPIPIIQIPMIPMIKSQ</sequence>
<name>A0A3M0LBB2_HIRRU</name>
<evidence type="ECO:0000256" key="2">
    <source>
        <dbReference type="ARBA" id="ARBA00022741"/>
    </source>
</evidence>
<gene>
    <name evidence="7" type="ORF">DUI87_00104</name>
</gene>
<reference evidence="7 8" key="1">
    <citation type="submission" date="2018-07" db="EMBL/GenBank/DDBJ databases">
        <title>A high quality draft genome assembly of the barn swallow (H. rustica rustica).</title>
        <authorList>
            <person name="Formenti G."/>
            <person name="Chiara M."/>
            <person name="Poveda L."/>
            <person name="Francoijs K.-J."/>
            <person name="Bonisoli-Alquati A."/>
            <person name="Canova L."/>
            <person name="Gianfranceschi L."/>
            <person name="Horner D.S."/>
            <person name="Saino N."/>
        </authorList>
    </citation>
    <scope>NUCLEOTIDE SEQUENCE [LARGE SCALE GENOMIC DNA]</scope>
    <source>
        <strain evidence="7">Chelidonia</strain>
        <tissue evidence="7">Blood</tissue>
    </source>
</reference>
<dbReference type="OrthoDB" id="4062651at2759"/>
<comment type="caution">
    <text evidence="7">The sequence shown here is derived from an EMBL/GenBank/DDBJ whole genome shotgun (WGS) entry which is preliminary data.</text>
</comment>
<dbReference type="Pfam" id="PF00069">
    <property type="entry name" value="Pkinase"/>
    <property type="match status" value="1"/>
</dbReference>
<evidence type="ECO:0000313" key="8">
    <source>
        <dbReference type="Proteomes" id="UP000269221"/>
    </source>
</evidence>
<keyword evidence="8" id="KW-1185">Reference proteome</keyword>
<dbReference type="EMBL" id="QRBI01000012">
    <property type="protein sequence ID" value="RMC22892.1"/>
    <property type="molecule type" value="Genomic_DNA"/>
</dbReference>
<feature type="region of interest" description="Disordered" evidence="5">
    <location>
        <begin position="160"/>
        <end position="290"/>
    </location>
</feature>
<dbReference type="PANTHER" id="PTHR43289">
    <property type="entry name" value="MITOGEN-ACTIVATED PROTEIN KINASE KINASE KINASE 20-RELATED"/>
    <property type="match status" value="1"/>
</dbReference>
<dbReference type="GO" id="GO:0004674">
    <property type="term" value="F:protein serine/threonine kinase activity"/>
    <property type="evidence" value="ECO:0007669"/>
    <property type="project" value="TreeGrafter"/>
</dbReference>
<evidence type="ECO:0000256" key="3">
    <source>
        <dbReference type="ARBA" id="ARBA00022777"/>
    </source>
</evidence>
<organism evidence="7 8">
    <name type="scientific">Hirundo rustica rustica</name>
    <dbReference type="NCBI Taxonomy" id="333673"/>
    <lineage>
        <taxon>Eukaryota</taxon>
        <taxon>Metazoa</taxon>
        <taxon>Chordata</taxon>
        <taxon>Craniata</taxon>
        <taxon>Vertebrata</taxon>
        <taxon>Euteleostomi</taxon>
        <taxon>Archelosauria</taxon>
        <taxon>Archosauria</taxon>
        <taxon>Dinosauria</taxon>
        <taxon>Saurischia</taxon>
        <taxon>Theropoda</taxon>
        <taxon>Coelurosauria</taxon>
        <taxon>Aves</taxon>
        <taxon>Neognathae</taxon>
        <taxon>Neoaves</taxon>
        <taxon>Telluraves</taxon>
        <taxon>Australaves</taxon>
        <taxon>Passeriformes</taxon>
        <taxon>Sylvioidea</taxon>
        <taxon>Hirundinidae</taxon>
        <taxon>Hirundo</taxon>
    </lineage>
</organism>
<dbReference type="PANTHER" id="PTHR43289:SF14">
    <property type="entry name" value="LYMPHOKINE-ACTIVATED KILLER T-CELL-ORIGINATED PROTEIN KINASE"/>
    <property type="match status" value="1"/>
</dbReference>
<evidence type="ECO:0000256" key="1">
    <source>
        <dbReference type="ARBA" id="ARBA00022679"/>
    </source>
</evidence>
<dbReference type="Proteomes" id="UP000269221">
    <property type="component" value="Unassembled WGS sequence"/>
</dbReference>
<keyword evidence="1" id="KW-0808">Transferase</keyword>
<dbReference type="InterPro" id="IPR000719">
    <property type="entry name" value="Prot_kinase_dom"/>
</dbReference>
<feature type="compositionally biased region" description="Low complexity" evidence="5">
    <location>
        <begin position="269"/>
        <end position="290"/>
    </location>
</feature>
<dbReference type="PROSITE" id="PS50011">
    <property type="entry name" value="PROTEIN_KINASE_DOM"/>
    <property type="match status" value="1"/>
</dbReference>
<dbReference type="STRING" id="333673.A0A3M0LBB2"/>
<protein>
    <recommendedName>
        <fullName evidence="6">Protein kinase domain-containing protein</fullName>
    </recommendedName>
</protein>
<dbReference type="AlphaFoldDB" id="A0A3M0LBB2"/>
<dbReference type="SUPFAM" id="SSF56112">
    <property type="entry name" value="Protein kinase-like (PK-like)"/>
    <property type="match status" value="1"/>
</dbReference>
<feature type="domain" description="Protein kinase" evidence="6">
    <location>
        <begin position="1"/>
        <end position="204"/>
    </location>
</feature>
<accession>A0A3M0LBB2</accession>
<feature type="compositionally biased region" description="Pro residues" evidence="5">
    <location>
        <begin position="228"/>
        <end position="240"/>
    </location>
</feature>
<feature type="compositionally biased region" description="Acidic residues" evidence="5">
    <location>
        <begin position="241"/>
        <end position="257"/>
    </location>
</feature>
<feature type="compositionally biased region" description="Acidic residues" evidence="5">
    <location>
        <begin position="218"/>
        <end position="227"/>
    </location>
</feature>
<evidence type="ECO:0000256" key="4">
    <source>
        <dbReference type="ARBA" id="ARBA00022840"/>
    </source>
</evidence>
<keyword evidence="4" id="KW-0067">ATP-binding</keyword>
<evidence type="ECO:0000313" key="7">
    <source>
        <dbReference type="EMBL" id="RMC22892.1"/>
    </source>
</evidence>
<dbReference type="GO" id="GO:0005524">
    <property type="term" value="F:ATP binding"/>
    <property type="evidence" value="ECO:0007669"/>
    <property type="project" value="UniProtKB-KW"/>
</dbReference>
<dbReference type="InterPro" id="IPR011009">
    <property type="entry name" value="Kinase-like_dom_sf"/>
</dbReference>
<feature type="region of interest" description="Disordered" evidence="5">
    <location>
        <begin position="60"/>
        <end position="84"/>
    </location>
</feature>